<dbReference type="EC" id="2.6.1.42" evidence="10"/>
<dbReference type="GO" id="GO:0052655">
    <property type="term" value="F:L-valine-2-oxoglutarate transaminase activity"/>
    <property type="evidence" value="ECO:0007669"/>
    <property type="project" value="RHEA"/>
</dbReference>
<dbReference type="PANTHER" id="PTHR11825:SF44">
    <property type="entry name" value="BRANCHED-CHAIN-AMINO-ACID AMINOTRANSFERASE"/>
    <property type="match status" value="1"/>
</dbReference>
<dbReference type="NCBIfam" id="NF009897">
    <property type="entry name" value="PRK13357.1"/>
    <property type="match status" value="1"/>
</dbReference>
<evidence type="ECO:0000256" key="6">
    <source>
        <dbReference type="ARBA" id="ARBA00022898"/>
    </source>
</evidence>
<dbReference type="FunFam" id="3.30.470.10:FF:000005">
    <property type="entry name" value="Branched-chain-amino-acid aminotransferase"/>
    <property type="match status" value="1"/>
</dbReference>
<dbReference type="InterPro" id="IPR005786">
    <property type="entry name" value="B_amino_transII"/>
</dbReference>
<dbReference type="NCBIfam" id="TIGR01123">
    <property type="entry name" value="ilvE_II"/>
    <property type="match status" value="1"/>
</dbReference>
<dbReference type="GO" id="GO:0052656">
    <property type="term" value="F:L-isoleucine-2-oxoglutarate transaminase activity"/>
    <property type="evidence" value="ECO:0007669"/>
    <property type="project" value="RHEA"/>
</dbReference>
<comment type="similarity">
    <text evidence="2 8">Belongs to the class-IV pyridoxal-phosphate-dependent aminotransferase family.</text>
</comment>
<dbReference type="Proteomes" id="UP000245783">
    <property type="component" value="Unassembled WGS sequence"/>
</dbReference>
<dbReference type="InterPro" id="IPR001544">
    <property type="entry name" value="Aminotrans_IV"/>
</dbReference>
<name>A0A316W4B8_9BASI</name>
<evidence type="ECO:0000256" key="5">
    <source>
        <dbReference type="ARBA" id="ARBA00022679"/>
    </source>
</evidence>
<dbReference type="OrthoDB" id="1732691at2759"/>
<dbReference type="PANTHER" id="PTHR11825">
    <property type="entry name" value="SUBGROUP IIII AMINOTRANSFERASE"/>
    <property type="match status" value="1"/>
</dbReference>
<evidence type="ECO:0000256" key="9">
    <source>
        <dbReference type="RuleBase" id="RU004516"/>
    </source>
</evidence>
<dbReference type="FunCoup" id="A0A316W4B8">
    <property type="interactions" value="293"/>
</dbReference>
<dbReference type="GO" id="GO:0005739">
    <property type="term" value="C:mitochondrion"/>
    <property type="evidence" value="ECO:0007669"/>
    <property type="project" value="TreeGrafter"/>
</dbReference>
<dbReference type="FunFam" id="3.20.10.10:FF:000004">
    <property type="entry name" value="Branched-chain-amino-acid aminotransferase"/>
    <property type="match status" value="1"/>
</dbReference>
<evidence type="ECO:0000256" key="1">
    <source>
        <dbReference type="ARBA" id="ARBA00001933"/>
    </source>
</evidence>
<dbReference type="GO" id="GO:0009098">
    <property type="term" value="P:L-leucine biosynthetic process"/>
    <property type="evidence" value="ECO:0007669"/>
    <property type="project" value="TreeGrafter"/>
</dbReference>
<comment type="catalytic activity">
    <reaction evidence="10">
        <text>L-leucine + 2-oxoglutarate = 4-methyl-2-oxopentanoate + L-glutamate</text>
        <dbReference type="Rhea" id="RHEA:18321"/>
        <dbReference type="ChEBI" id="CHEBI:16810"/>
        <dbReference type="ChEBI" id="CHEBI:17865"/>
        <dbReference type="ChEBI" id="CHEBI:29985"/>
        <dbReference type="ChEBI" id="CHEBI:57427"/>
        <dbReference type="EC" id="2.6.1.42"/>
    </reaction>
</comment>
<gene>
    <name evidence="12" type="ORF">IE81DRAFT_321162</name>
</gene>
<dbReference type="InParanoid" id="A0A316W4B8"/>
<dbReference type="InterPro" id="IPR036038">
    <property type="entry name" value="Aminotransferase-like"/>
</dbReference>
<dbReference type="Pfam" id="PF01063">
    <property type="entry name" value="Aminotran_4"/>
    <property type="match status" value="1"/>
</dbReference>
<organism evidence="12 13">
    <name type="scientific">Ceraceosorus guamensis</name>
    <dbReference type="NCBI Taxonomy" id="1522189"/>
    <lineage>
        <taxon>Eukaryota</taxon>
        <taxon>Fungi</taxon>
        <taxon>Dikarya</taxon>
        <taxon>Basidiomycota</taxon>
        <taxon>Ustilaginomycotina</taxon>
        <taxon>Exobasidiomycetes</taxon>
        <taxon>Ceraceosorales</taxon>
        <taxon>Ceraceosoraceae</taxon>
        <taxon>Ceraceosorus</taxon>
    </lineage>
</organism>
<sequence>MSSILPTSASLLSKHSSSCARRTIFTSAKAPLVSLKRTMAPALDLGGSSASVSQARLKSTTTTTTGPAGKIEAAQDPMTGESLGSSRPLDASALILERTKSAKKPPPSHELVFGHCFSDHMLTVDWSSSKGWSSPKIQPYGPFTLDPSSVIFHYAPSLFEGMKAYKDVNGEVRLFRPDMNMKRMNTSAERLALPTFSHGDLIKLIATLVDLDSSWIPSEPGHSLYIRPALIGTQAALGVHPTTDARLFVISSPVGPYYKTGFKPVALEADPSKVRAWPGGTGNYKLGGNYAPGIRPQMEAATRGYQQNLWLFGDEHWLTEVGTMNLFVALRQSDGSVELVTPPLNGMILPGVTRDSILGLAREHSSGSTQPLEGVAKELKVSEREINMAEIQKAASEGALLEIFGAGTAAVVSPVDRIGYMGKDVHIPVGPSGAGPIAKAMLERINDIQLGRIEHPWSVRVKDIVDNEV</sequence>
<evidence type="ECO:0000313" key="13">
    <source>
        <dbReference type="Proteomes" id="UP000245783"/>
    </source>
</evidence>
<keyword evidence="6 9" id="KW-0663">Pyridoxal phosphate</keyword>
<dbReference type="RefSeq" id="XP_025371702.1">
    <property type="nucleotide sequence ID" value="XM_025513253.1"/>
</dbReference>
<dbReference type="GO" id="GO:0052654">
    <property type="term" value="F:L-leucine-2-oxoglutarate transaminase activity"/>
    <property type="evidence" value="ECO:0007669"/>
    <property type="project" value="RHEA"/>
</dbReference>
<keyword evidence="7 10" id="KW-0100">Branched-chain amino acid biosynthesis</keyword>
<accession>A0A316W4B8</accession>
<evidence type="ECO:0000313" key="12">
    <source>
        <dbReference type="EMBL" id="PWN44542.1"/>
    </source>
</evidence>
<proteinExistence type="inferred from homology"/>
<dbReference type="GeneID" id="37035123"/>
<keyword evidence="5 10" id="KW-0808">Transferase</keyword>
<dbReference type="GO" id="GO:0009099">
    <property type="term" value="P:L-valine biosynthetic process"/>
    <property type="evidence" value="ECO:0007669"/>
    <property type="project" value="TreeGrafter"/>
</dbReference>
<dbReference type="Gene3D" id="3.20.10.10">
    <property type="entry name" value="D-amino Acid Aminotransferase, subunit A, domain 2"/>
    <property type="match status" value="1"/>
</dbReference>
<dbReference type="InterPro" id="IPR043132">
    <property type="entry name" value="BCAT-like_C"/>
</dbReference>
<evidence type="ECO:0000256" key="8">
    <source>
        <dbReference type="RuleBase" id="RU004106"/>
    </source>
</evidence>
<keyword evidence="3 10" id="KW-0032">Aminotransferase</keyword>
<keyword evidence="4 10" id="KW-0028">Amino-acid biosynthesis</keyword>
<dbReference type="CDD" id="cd01557">
    <property type="entry name" value="BCAT_beta_family"/>
    <property type="match status" value="1"/>
</dbReference>
<evidence type="ECO:0000256" key="4">
    <source>
        <dbReference type="ARBA" id="ARBA00022605"/>
    </source>
</evidence>
<dbReference type="InterPro" id="IPR043131">
    <property type="entry name" value="BCAT-like_N"/>
</dbReference>
<dbReference type="InterPro" id="IPR018300">
    <property type="entry name" value="Aminotrans_IV_CS"/>
</dbReference>
<evidence type="ECO:0000256" key="2">
    <source>
        <dbReference type="ARBA" id="ARBA00009320"/>
    </source>
</evidence>
<comment type="cofactor">
    <cofactor evidence="1 9">
        <name>pyridoxal 5'-phosphate</name>
        <dbReference type="ChEBI" id="CHEBI:597326"/>
    </cofactor>
</comment>
<comment type="catalytic activity">
    <reaction evidence="10">
        <text>L-isoleucine + 2-oxoglutarate = (S)-3-methyl-2-oxopentanoate + L-glutamate</text>
        <dbReference type="Rhea" id="RHEA:24801"/>
        <dbReference type="ChEBI" id="CHEBI:16810"/>
        <dbReference type="ChEBI" id="CHEBI:29985"/>
        <dbReference type="ChEBI" id="CHEBI:35146"/>
        <dbReference type="ChEBI" id="CHEBI:58045"/>
        <dbReference type="EC" id="2.6.1.42"/>
    </reaction>
</comment>
<dbReference type="AlphaFoldDB" id="A0A316W4B8"/>
<keyword evidence="13" id="KW-1185">Reference proteome</keyword>
<evidence type="ECO:0000256" key="7">
    <source>
        <dbReference type="ARBA" id="ARBA00023304"/>
    </source>
</evidence>
<comment type="catalytic activity">
    <reaction evidence="10">
        <text>L-valine + 2-oxoglutarate = 3-methyl-2-oxobutanoate + L-glutamate</text>
        <dbReference type="Rhea" id="RHEA:24813"/>
        <dbReference type="ChEBI" id="CHEBI:11851"/>
        <dbReference type="ChEBI" id="CHEBI:16810"/>
        <dbReference type="ChEBI" id="CHEBI:29985"/>
        <dbReference type="ChEBI" id="CHEBI:57762"/>
        <dbReference type="EC" id="2.6.1.42"/>
    </reaction>
</comment>
<dbReference type="SUPFAM" id="SSF56752">
    <property type="entry name" value="D-aminoacid aminotransferase-like PLP-dependent enzymes"/>
    <property type="match status" value="1"/>
</dbReference>
<protein>
    <recommendedName>
        <fullName evidence="10">Branched-chain-amino-acid aminotransferase</fullName>
        <ecNumber evidence="10">2.6.1.42</ecNumber>
    </recommendedName>
</protein>
<dbReference type="STRING" id="1522189.A0A316W4B8"/>
<dbReference type="PROSITE" id="PS00770">
    <property type="entry name" value="AA_TRANSFER_CLASS_4"/>
    <property type="match status" value="1"/>
</dbReference>
<reference evidence="12 13" key="1">
    <citation type="journal article" date="2018" name="Mol. Biol. Evol.">
        <title>Broad Genomic Sampling Reveals a Smut Pathogenic Ancestry of the Fungal Clade Ustilaginomycotina.</title>
        <authorList>
            <person name="Kijpornyongpan T."/>
            <person name="Mondo S.J."/>
            <person name="Barry K."/>
            <person name="Sandor L."/>
            <person name="Lee J."/>
            <person name="Lipzen A."/>
            <person name="Pangilinan J."/>
            <person name="LaButti K."/>
            <person name="Hainaut M."/>
            <person name="Henrissat B."/>
            <person name="Grigoriev I.V."/>
            <person name="Spatafora J.W."/>
            <person name="Aime M.C."/>
        </authorList>
    </citation>
    <scope>NUCLEOTIDE SEQUENCE [LARGE SCALE GENOMIC DNA]</scope>
    <source>
        <strain evidence="12 13">MCA 4658</strain>
    </source>
</reference>
<evidence type="ECO:0000256" key="11">
    <source>
        <dbReference type="SAM" id="MobiDB-lite"/>
    </source>
</evidence>
<dbReference type="EMBL" id="KZ819360">
    <property type="protein sequence ID" value="PWN44542.1"/>
    <property type="molecule type" value="Genomic_DNA"/>
</dbReference>
<dbReference type="Gene3D" id="3.30.470.10">
    <property type="match status" value="1"/>
</dbReference>
<dbReference type="InterPro" id="IPR033939">
    <property type="entry name" value="BCAT_family"/>
</dbReference>
<evidence type="ECO:0000256" key="3">
    <source>
        <dbReference type="ARBA" id="ARBA00022576"/>
    </source>
</evidence>
<feature type="region of interest" description="Disordered" evidence="11">
    <location>
        <begin position="58"/>
        <end position="86"/>
    </location>
</feature>
<evidence type="ECO:0000256" key="10">
    <source>
        <dbReference type="RuleBase" id="RU004517"/>
    </source>
</evidence>